<reference evidence="2" key="1">
    <citation type="submission" date="2020-10" db="EMBL/GenBank/DDBJ databases">
        <authorList>
            <person name="Gilroy R."/>
        </authorList>
    </citation>
    <scope>NUCLEOTIDE SEQUENCE</scope>
    <source>
        <strain evidence="2">ChiHile30-977</strain>
    </source>
</reference>
<sequence length="177" mass="20324">MQYLRRFLWYIAKRLLGVTLLFGALIIAFYMAMNTSNILILLKDGMALRAQVIMMEEEPASLTKFFQEDFVRLDTALNVGLSSESPYADYDITGIDHRVTLEWMWCWPWDDTASADFVESVPKIDGRIKSSLRAEAEANDPSSVYPPAWSTSRYRATLVRENGRWKIASLKLMETLP</sequence>
<feature type="transmembrane region" description="Helical" evidence="1">
    <location>
        <begin position="12"/>
        <end position="33"/>
    </location>
</feature>
<evidence type="ECO:0000313" key="2">
    <source>
        <dbReference type="EMBL" id="HIQ62925.1"/>
    </source>
</evidence>
<dbReference type="Proteomes" id="UP000886819">
    <property type="component" value="Unassembled WGS sequence"/>
</dbReference>
<gene>
    <name evidence="2" type="ORF">IAA66_04985</name>
</gene>
<dbReference type="SUPFAM" id="SSF54427">
    <property type="entry name" value="NTF2-like"/>
    <property type="match status" value="1"/>
</dbReference>
<organism evidence="2 3">
    <name type="scientific">Candidatus Avichristensenella intestinipullorum</name>
    <dbReference type="NCBI Taxonomy" id="2840693"/>
    <lineage>
        <taxon>Bacteria</taxon>
        <taxon>Bacillati</taxon>
        <taxon>Bacillota</taxon>
        <taxon>Clostridia</taxon>
        <taxon>Candidatus Avichristensenella</taxon>
    </lineage>
</organism>
<evidence type="ECO:0000313" key="3">
    <source>
        <dbReference type="Proteomes" id="UP000886819"/>
    </source>
</evidence>
<name>A0A9D0YXZ9_9FIRM</name>
<dbReference type="InterPro" id="IPR032710">
    <property type="entry name" value="NTF2-like_dom_sf"/>
</dbReference>
<accession>A0A9D0YXZ9</accession>
<protein>
    <submittedName>
        <fullName evidence="2">Uncharacterized protein</fullName>
    </submittedName>
</protein>
<dbReference type="AlphaFoldDB" id="A0A9D0YXZ9"/>
<keyword evidence="1" id="KW-0472">Membrane</keyword>
<comment type="caution">
    <text evidence="2">The sequence shown here is derived from an EMBL/GenBank/DDBJ whole genome shotgun (WGS) entry which is preliminary data.</text>
</comment>
<proteinExistence type="predicted"/>
<reference evidence="2" key="2">
    <citation type="journal article" date="2021" name="PeerJ">
        <title>Extensive microbial diversity within the chicken gut microbiome revealed by metagenomics and culture.</title>
        <authorList>
            <person name="Gilroy R."/>
            <person name="Ravi A."/>
            <person name="Getino M."/>
            <person name="Pursley I."/>
            <person name="Horton D.L."/>
            <person name="Alikhan N.F."/>
            <person name="Baker D."/>
            <person name="Gharbi K."/>
            <person name="Hall N."/>
            <person name="Watson M."/>
            <person name="Adriaenssens E.M."/>
            <person name="Foster-Nyarko E."/>
            <person name="Jarju S."/>
            <person name="Secka A."/>
            <person name="Antonio M."/>
            <person name="Oren A."/>
            <person name="Chaudhuri R.R."/>
            <person name="La Ragione R."/>
            <person name="Hildebrand F."/>
            <person name="Pallen M.J."/>
        </authorList>
    </citation>
    <scope>NUCLEOTIDE SEQUENCE</scope>
    <source>
        <strain evidence="2">ChiHile30-977</strain>
    </source>
</reference>
<keyword evidence="1" id="KW-0812">Transmembrane</keyword>
<keyword evidence="1" id="KW-1133">Transmembrane helix</keyword>
<dbReference type="EMBL" id="DVFI01000077">
    <property type="protein sequence ID" value="HIQ62925.1"/>
    <property type="molecule type" value="Genomic_DNA"/>
</dbReference>
<evidence type="ECO:0000256" key="1">
    <source>
        <dbReference type="SAM" id="Phobius"/>
    </source>
</evidence>